<keyword evidence="2" id="KW-1133">Transmembrane helix</keyword>
<feature type="transmembrane region" description="Helical" evidence="2">
    <location>
        <begin position="404"/>
        <end position="423"/>
    </location>
</feature>
<feature type="region of interest" description="Disordered" evidence="1">
    <location>
        <begin position="1"/>
        <end position="36"/>
    </location>
</feature>
<feature type="transmembrane region" description="Helical" evidence="2">
    <location>
        <begin position="345"/>
        <end position="365"/>
    </location>
</feature>
<dbReference type="InterPro" id="IPR050879">
    <property type="entry name" value="Acyltransferase_3"/>
</dbReference>
<feature type="transmembrane region" description="Helical" evidence="2">
    <location>
        <begin position="241"/>
        <end position="261"/>
    </location>
</feature>
<keyword evidence="4" id="KW-0808">Transferase</keyword>
<feature type="transmembrane region" description="Helical" evidence="2">
    <location>
        <begin position="49"/>
        <end position="70"/>
    </location>
</feature>
<protein>
    <submittedName>
        <fullName evidence="4">Acyltransferase</fullName>
    </submittedName>
</protein>
<feature type="transmembrane region" description="Helical" evidence="2">
    <location>
        <begin position="314"/>
        <end position="333"/>
    </location>
</feature>
<keyword evidence="2" id="KW-0812">Transmembrane</keyword>
<proteinExistence type="predicted"/>
<feature type="domain" description="Acyltransferase 3" evidence="3">
    <location>
        <begin position="51"/>
        <end position="455"/>
    </location>
</feature>
<evidence type="ECO:0000256" key="2">
    <source>
        <dbReference type="SAM" id="Phobius"/>
    </source>
</evidence>
<evidence type="ECO:0000313" key="5">
    <source>
        <dbReference type="Proteomes" id="UP001501585"/>
    </source>
</evidence>
<organism evidence="4 5">
    <name type="scientific">Nocardiopsis rhodophaea</name>
    <dbReference type="NCBI Taxonomy" id="280238"/>
    <lineage>
        <taxon>Bacteria</taxon>
        <taxon>Bacillati</taxon>
        <taxon>Actinomycetota</taxon>
        <taxon>Actinomycetes</taxon>
        <taxon>Streptosporangiales</taxon>
        <taxon>Nocardiopsidaceae</taxon>
        <taxon>Nocardiopsis</taxon>
    </lineage>
</organism>
<dbReference type="EMBL" id="BAAAPC010000010">
    <property type="protein sequence ID" value="GAA1998753.1"/>
    <property type="molecule type" value="Genomic_DNA"/>
</dbReference>
<dbReference type="InterPro" id="IPR002656">
    <property type="entry name" value="Acyl_transf_3_dom"/>
</dbReference>
<feature type="transmembrane region" description="Helical" evidence="2">
    <location>
        <begin position="128"/>
        <end position="147"/>
    </location>
</feature>
<dbReference type="PANTHER" id="PTHR23028:SF53">
    <property type="entry name" value="ACYL_TRANSF_3 DOMAIN-CONTAINING PROTEIN"/>
    <property type="match status" value="1"/>
</dbReference>
<evidence type="ECO:0000256" key="1">
    <source>
        <dbReference type="SAM" id="MobiDB-lite"/>
    </source>
</evidence>
<feature type="transmembrane region" description="Helical" evidence="2">
    <location>
        <begin position="90"/>
        <end position="107"/>
    </location>
</feature>
<feature type="transmembrane region" description="Helical" evidence="2">
    <location>
        <begin position="191"/>
        <end position="209"/>
    </location>
</feature>
<dbReference type="PANTHER" id="PTHR23028">
    <property type="entry name" value="ACETYLTRANSFERASE"/>
    <property type="match status" value="1"/>
</dbReference>
<evidence type="ECO:0000259" key="3">
    <source>
        <dbReference type="Pfam" id="PF01757"/>
    </source>
</evidence>
<sequence length="485" mass="52368">MTAPPEANGAAVGNPPAADFGTGNGRGTTAPATQARPDVRFLPQVRGHLTGLDGIRAIAALMVLVFHVAIETGAALHPGVFGALLSGGQYGVPLFFALSGLLLYRPWARAALDGTPRPAALPYLWRRALRVLPAYWIVAVTALLLWSDNRLGSVSAWVEVMTLTFTYDLDPWWVGTGPYGLGQMWSLCVEVSYYLLLPVIAFLLARYAARGGPGGRRNGRGAADTSGAPSASIVDARAKRLLIGLAALVVLSLLAFFPQFYPEPRPYMHSWLPRTLGMFAVGMGLAVVSEWAWRESGPDGPVRRFCRTVPRAATLCWALAAIVYLLLCTPAAGPRFVGVDGLWVGWFNTTASMAFAFFLIAPVALMPRHDTAPESTDGAAPAPRSRWSDGAWLRTLLAHPVSVYLGKISYGIFLWQFVVLYLWRGFTGQEIFSGSFWFDIVPVTLGTILCAAATYRWVEGPSRRWYNAVGPGGGRRKADRAAATG</sequence>
<gene>
    <name evidence="4" type="ORF">GCM10009799_27220</name>
</gene>
<dbReference type="Proteomes" id="UP001501585">
    <property type="component" value="Unassembled WGS sequence"/>
</dbReference>
<comment type="caution">
    <text evidence="4">The sequence shown here is derived from an EMBL/GenBank/DDBJ whole genome shotgun (WGS) entry which is preliminary data.</text>
</comment>
<dbReference type="Pfam" id="PF01757">
    <property type="entry name" value="Acyl_transf_3"/>
    <property type="match status" value="1"/>
</dbReference>
<dbReference type="GO" id="GO:0016746">
    <property type="term" value="F:acyltransferase activity"/>
    <property type="evidence" value="ECO:0007669"/>
    <property type="project" value="UniProtKB-KW"/>
</dbReference>
<name>A0ABN2T619_9ACTN</name>
<reference evidence="4 5" key="1">
    <citation type="journal article" date="2019" name="Int. J. Syst. Evol. Microbiol.">
        <title>The Global Catalogue of Microorganisms (GCM) 10K type strain sequencing project: providing services to taxonomists for standard genome sequencing and annotation.</title>
        <authorList>
            <consortium name="The Broad Institute Genomics Platform"/>
            <consortium name="The Broad Institute Genome Sequencing Center for Infectious Disease"/>
            <person name="Wu L."/>
            <person name="Ma J."/>
        </authorList>
    </citation>
    <scope>NUCLEOTIDE SEQUENCE [LARGE SCALE GENOMIC DNA]</scope>
    <source>
        <strain evidence="4 5">JCM 15313</strain>
    </source>
</reference>
<feature type="transmembrane region" description="Helical" evidence="2">
    <location>
        <begin position="435"/>
        <end position="458"/>
    </location>
</feature>
<evidence type="ECO:0000313" key="4">
    <source>
        <dbReference type="EMBL" id="GAA1998753.1"/>
    </source>
</evidence>
<accession>A0ABN2T619</accession>
<keyword evidence="4" id="KW-0012">Acyltransferase</keyword>
<keyword evidence="5" id="KW-1185">Reference proteome</keyword>
<keyword evidence="2" id="KW-0472">Membrane</keyword>
<feature type="transmembrane region" description="Helical" evidence="2">
    <location>
        <begin position="276"/>
        <end position="293"/>
    </location>
</feature>
<feature type="compositionally biased region" description="Low complexity" evidence="1">
    <location>
        <begin position="1"/>
        <end position="18"/>
    </location>
</feature>